<proteinExistence type="evidence at transcript level"/>
<sequence>MLKTLINPYFLTGTGAMVLFGVGVYEHARRQTESTGFHKKDPDPTLRKIEKDVLIPKYMRDRMRDVECKVETDAFNDCCVAQNKAGHSLMAFRACKKESDIMMECMNSKFLDEDYYKLCKALYLHDKALFEKCKVKRRSRQKIKEMVRENEPIEDILEEDQVLYYKAVKEQFAKNGDLDAYDEILLQQKTSTT</sequence>
<organism evidence="1">
    <name type="scientific">Phallusia mammillata</name>
    <dbReference type="NCBI Taxonomy" id="59560"/>
    <lineage>
        <taxon>Eukaryota</taxon>
        <taxon>Metazoa</taxon>
        <taxon>Chordata</taxon>
        <taxon>Tunicata</taxon>
        <taxon>Ascidiacea</taxon>
        <taxon>Phlebobranchia</taxon>
        <taxon>Ascidiidae</taxon>
        <taxon>Phallusia</taxon>
    </lineage>
</organism>
<dbReference type="EMBL" id="LR784027">
    <property type="protein sequence ID" value="CAB3231851.1"/>
    <property type="molecule type" value="mRNA"/>
</dbReference>
<evidence type="ECO:0000313" key="1">
    <source>
        <dbReference type="EMBL" id="CAB3231851.1"/>
    </source>
</evidence>
<gene>
    <name evidence="1" type="primary">Cmc1</name>
</gene>
<name>A0A6F9D9R8_9ASCI</name>
<accession>A0A6F9D9R8</accession>
<dbReference type="AlphaFoldDB" id="A0A6F9D9R8"/>
<reference evidence="1" key="1">
    <citation type="submission" date="2020-04" db="EMBL/GenBank/DDBJ databases">
        <authorList>
            <person name="Neveu A P."/>
        </authorList>
    </citation>
    <scope>NUCLEOTIDE SEQUENCE</scope>
    <source>
        <tissue evidence="1">Whole embryo</tissue>
    </source>
</reference>
<protein>
    <submittedName>
        <fullName evidence="1">COX assembly mitochondrial protein homolog</fullName>
    </submittedName>
</protein>